<keyword evidence="2" id="KW-1185">Reference proteome</keyword>
<evidence type="ECO:0000313" key="1">
    <source>
        <dbReference type="EMBL" id="KAJ8133152.1"/>
    </source>
</evidence>
<protein>
    <submittedName>
        <fullName evidence="1">Uncharacterized protein</fullName>
    </submittedName>
</protein>
<dbReference type="Proteomes" id="UP001153332">
    <property type="component" value="Unassembled WGS sequence"/>
</dbReference>
<gene>
    <name evidence="1" type="ORF">O1611_g474</name>
</gene>
<dbReference type="EMBL" id="JAPUUL010000040">
    <property type="protein sequence ID" value="KAJ8133152.1"/>
    <property type="molecule type" value="Genomic_DNA"/>
</dbReference>
<organism evidence="1 2">
    <name type="scientific">Lasiodiplodia mahajangana</name>
    <dbReference type="NCBI Taxonomy" id="1108764"/>
    <lineage>
        <taxon>Eukaryota</taxon>
        <taxon>Fungi</taxon>
        <taxon>Dikarya</taxon>
        <taxon>Ascomycota</taxon>
        <taxon>Pezizomycotina</taxon>
        <taxon>Dothideomycetes</taxon>
        <taxon>Dothideomycetes incertae sedis</taxon>
        <taxon>Botryosphaeriales</taxon>
        <taxon>Botryosphaeriaceae</taxon>
        <taxon>Lasiodiplodia</taxon>
    </lineage>
</organism>
<reference evidence="1" key="1">
    <citation type="submission" date="2022-12" db="EMBL/GenBank/DDBJ databases">
        <title>Genome Sequence of Lasiodiplodia mahajangana.</title>
        <authorList>
            <person name="Buettner E."/>
        </authorList>
    </citation>
    <scope>NUCLEOTIDE SEQUENCE</scope>
    <source>
        <strain evidence="1">VT137</strain>
    </source>
</reference>
<name>A0ACC2K113_9PEZI</name>
<sequence length="1054" mass="120961">MDPLTAIGLAGNVIQFVQFTSDLTRTAVEICKSPTGCAADILTLDSLYQQLNNFNDRLASGHSSTMSAQLGGRSCASALDIPSFRELSLLCKSDCEKLLSVVGTLKGKGGPGKRWQSFRTALRMVWRKEEIEELEKRLNRTQTTMTLHICTFASQAQESRARRLEELQRESKRLQLNQSTKLDRIITALESLGTLIAALRNQKPEPSATSKELEALEQEISKLSLSQQDVAEEQTILKSLSFETRPIRHASIPDAYQKTFQWAYDSKRNNPTSATSLAQWLKRGGGVFWVSGKPGSGKSTFMKFIADEPRTFGLLSEWSGSKKLVVASHYFWSAGTTMQKSQEGLLRSLLYEIFLQCPESISVCGNWRPRSSQGREGGFSPWTSSELYKILRKVATYETASIRICFFMDGLDEYDGNHDDLCKVLTDVAKSTNIKICLSSRPWNEFEQAFGDDPRRKLYMQDLTRNDILEYTRSRLYEHPRWSSLATKPSQGDWLVHEIEKRACGVFLWVFLVTNLLRGGLTNRDSFSDIRRRLESFPVELEDFFRQILESVDPFYHKKMSTMLQMAIRANEPLHAMAYDFHDQDYDDEDYVFRLPVTPYDPDEDQDLKEQMIWWLNSRSRGLLELNRDTGTVTFLHRTVGDFLKTRETSDFLAQKMPSGFNLSLCLLKVYTAMIKRSHFDVPLQRKEFGIYTNCSLQSFTANALAHAAEIGDSHPYKEVAHRIIEELERIIPMKYCLAHPRAFVREQLITGEHMAYLTWKLPRDPYYLSVCGASIILHILAPNSQKAATQLYLTGPWRAQGIGLLRLALETQNLELTWAQMNEDPIRRWTPWTILIYHVTSWSRRTAKWIEDRFWSLLENNILSMLLRKGANIDHIVWSHTNRSYSTFTAYVNLAFEIPIDVEREALYLRVFRDFLSAGATLNSSTTMSLNSSLHRTLNPKAKIISTSESFFGRLKTMDTAELRACNTGLLAEVTDMLLSTINEPNAQYVEQVRVAVEAAFPTEICNRFRVRYPAISWTYGGRQGRRGADTERDRETVKRLRRHRNNLSKRRW</sequence>
<evidence type="ECO:0000313" key="2">
    <source>
        <dbReference type="Proteomes" id="UP001153332"/>
    </source>
</evidence>
<comment type="caution">
    <text evidence="1">The sequence shown here is derived from an EMBL/GenBank/DDBJ whole genome shotgun (WGS) entry which is preliminary data.</text>
</comment>
<proteinExistence type="predicted"/>
<accession>A0ACC2K113</accession>